<reference evidence="1" key="2">
    <citation type="submission" date="2025-09" db="UniProtKB">
        <authorList>
            <consortium name="Ensembl"/>
        </authorList>
    </citation>
    <scope>IDENTIFICATION</scope>
</reference>
<dbReference type="Gene3D" id="3.10.110.10">
    <property type="entry name" value="Ubiquitin Conjugating Enzyme"/>
    <property type="match status" value="1"/>
</dbReference>
<dbReference type="Ensembl" id="ENSPTET00000004825.1">
    <property type="protein sequence ID" value="ENSPTEP00000003087.1"/>
    <property type="gene ID" value="ENSPTEG00000003647.1"/>
</dbReference>
<dbReference type="AlphaFoldDB" id="A0A8C9LIB3"/>
<evidence type="ECO:0000313" key="2">
    <source>
        <dbReference type="Proteomes" id="UP000694416"/>
    </source>
</evidence>
<reference evidence="1" key="1">
    <citation type="submission" date="2025-08" db="UniProtKB">
        <authorList>
            <consortium name="Ensembl"/>
        </authorList>
    </citation>
    <scope>IDENTIFICATION</scope>
</reference>
<dbReference type="Proteomes" id="UP000694416">
    <property type="component" value="Unplaced"/>
</dbReference>
<evidence type="ECO:0008006" key="3">
    <source>
        <dbReference type="Google" id="ProtNLM"/>
    </source>
</evidence>
<keyword evidence="2" id="KW-1185">Reference proteome</keyword>
<proteinExistence type="predicted"/>
<accession>A0A8C9LIB3</accession>
<dbReference type="SUPFAM" id="SSF54495">
    <property type="entry name" value="UBC-like"/>
    <property type="match status" value="1"/>
</dbReference>
<sequence length="45" mass="5092">MPQKWINTELSDLTRDLPTQCSAGTVGDGMFHWQATVMEPNYSPH</sequence>
<name>A0A8C9LIB3_9PRIM</name>
<dbReference type="InterPro" id="IPR016135">
    <property type="entry name" value="UBQ-conjugating_enzyme/RWD"/>
</dbReference>
<organism evidence="1 2">
    <name type="scientific">Piliocolobus tephrosceles</name>
    <name type="common">Ugandan red Colobus</name>
    <dbReference type="NCBI Taxonomy" id="591936"/>
    <lineage>
        <taxon>Eukaryota</taxon>
        <taxon>Metazoa</taxon>
        <taxon>Chordata</taxon>
        <taxon>Craniata</taxon>
        <taxon>Vertebrata</taxon>
        <taxon>Euteleostomi</taxon>
        <taxon>Mammalia</taxon>
        <taxon>Eutheria</taxon>
        <taxon>Euarchontoglires</taxon>
        <taxon>Primates</taxon>
        <taxon>Haplorrhini</taxon>
        <taxon>Catarrhini</taxon>
        <taxon>Cercopithecidae</taxon>
        <taxon>Colobinae</taxon>
        <taxon>Piliocolobus</taxon>
    </lineage>
</organism>
<protein>
    <recommendedName>
        <fullName evidence="3">Ubiquitin-conjugating enzyme E2</fullName>
    </recommendedName>
</protein>
<evidence type="ECO:0000313" key="1">
    <source>
        <dbReference type="Ensembl" id="ENSPTEP00000003087.1"/>
    </source>
</evidence>